<feature type="region of interest" description="Disordered" evidence="1">
    <location>
        <begin position="63"/>
        <end position="82"/>
    </location>
</feature>
<dbReference type="SMART" id="SM00717">
    <property type="entry name" value="SANT"/>
    <property type="match status" value="1"/>
</dbReference>
<evidence type="ECO:0000259" key="2">
    <source>
        <dbReference type="SMART" id="SM00717"/>
    </source>
</evidence>
<dbReference type="Proteomes" id="UP001158576">
    <property type="component" value="Chromosome PAR"/>
</dbReference>
<sequence>MGKYHWRNGNGMNKGYYRRIRKEEPWLRQKEFAHRPSLTKDLDTLPMFWMMDQVKPGDKDVAPKNPQHLQSAGKPTGDIIHDSDDMNTWRRAMYDRGFENPARAGAVDGPILRYKKNVAQRFAHRKRIQLQYQMHLIRLKALHDNKVLPKVFRRQAQEFSWMMNNGRFRQLKKLDKDPSTIICRIHGRHGGNLRPRFGIKRQPMRLLIDYNEGVCGIQNDFWGRRQREFYVDFLRRDPTKKRYTSRWWRDETYYRYRQLPSYTQKQALNETPPTAIISSTPSLPDVKPVTPDIKPILQAELQPPRLLSPPPPLIKKPESPKPSARRAKTKFRPSGKSSSPSRAPALNLSLSVSALPTTPVVADHQLQTPPVLVNTSSAPEVSTSSSAADLILKEVAVPENGAPMDPPDAPVVQKESVQDALFQFKVPPPEIENPTKRAKKTPKNQVLAMSVSTGKSSRAESIARKKRAEDTIKKHTAEDGIIDKTEVSMSDLIHVGGKCGTFEMNFSKKLREQREAKERATTASQLSSKSNATVQTVKSKQETAPTPQRIMPKIRVINGKMVLDQDSLFQKVQASETTLNTDEIVEDFDLFAENVNSLSYRKRKLARRSKNWHDDETDRFYEALTIVGNDFEALSGAFIGRSASEIKRKFIRENKADPAKIDALLKVHASGESDWDLTRLREADVEFHAEIEKKEELKQTRKRERQENAAKKAARQEKRKRENNNTKLTLPGRMDMTKVFGTDSANPNPESTDS</sequence>
<feature type="compositionally biased region" description="Polar residues" evidence="1">
    <location>
        <begin position="521"/>
        <end position="546"/>
    </location>
</feature>
<accession>A0ABN7S2T0</accession>
<proteinExistence type="predicted"/>
<feature type="compositionally biased region" description="Basic and acidic residues" evidence="1">
    <location>
        <begin position="457"/>
        <end position="470"/>
    </location>
</feature>
<dbReference type="InterPro" id="IPR009057">
    <property type="entry name" value="Homeodomain-like_sf"/>
</dbReference>
<reference evidence="3 4" key="1">
    <citation type="submission" date="2021-04" db="EMBL/GenBank/DDBJ databases">
        <authorList>
            <person name="Bliznina A."/>
        </authorList>
    </citation>
    <scope>NUCLEOTIDE SEQUENCE [LARGE SCALE GENOMIC DNA]</scope>
</reference>
<keyword evidence="4" id="KW-1185">Reference proteome</keyword>
<evidence type="ECO:0000313" key="4">
    <source>
        <dbReference type="Proteomes" id="UP001158576"/>
    </source>
</evidence>
<feature type="compositionally biased region" description="Basic and acidic residues" evidence="1">
    <location>
        <begin position="697"/>
        <end position="724"/>
    </location>
</feature>
<feature type="region of interest" description="Disordered" evidence="1">
    <location>
        <begin position="299"/>
        <end position="344"/>
    </location>
</feature>
<name>A0ABN7S2T0_OIKDI</name>
<protein>
    <submittedName>
        <fullName evidence="3">Oidioi.mRNA.OKI2018_I69.PAR.g11936.t1.cds</fullName>
    </submittedName>
</protein>
<dbReference type="InterPro" id="IPR001005">
    <property type="entry name" value="SANT/Myb"/>
</dbReference>
<dbReference type="PANTHER" id="PTHR22929:SF0">
    <property type="entry name" value="TRANSCRIPTION FACTOR TFIIIB COMPONENT B'' HOMOLOG"/>
    <property type="match status" value="1"/>
</dbReference>
<dbReference type="EMBL" id="OU015568">
    <property type="protein sequence ID" value="CAG5088696.1"/>
    <property type="molecule type" value="Genomic_DNA"/>
</dbReference>
<feature type="domain" description="Myb-like" evidence="2">
    <location>
        <begin position="608"/>
        <end position="656"/>
    </location>
</feature>
<feature type="region of interest" description="Disordered" evidence="1">
    <location>
        <begin position="697"/>
        <end position="754"/>
    </location>
</feature>
<gene>
    <name evidence="3" type="ORF">OKIOD_LOCUS3494</name>
</gene>
<dbReference type="InterPro" id="IPR039467">
    <property type="entry name" value="TFIIIB_B''_Myb"/>
</dbReference>
<evidence type="ECO:0000256" key="1">
    <source>
        <dbReference type="SAM" id="MobiDB-lite"/>
    </source>
</evidence>
<organism evidence="3 4">
    <name type="scientific">Oikopleura dioica</name>
    <name type="common">Tunicate</name>
    <dbReference type="NCBI Taxonomy" id="34765"/>
    <lineage>
        <taxon>Eukaryota</taxon>
        <taxon>Metazoa</taxon>
        <taxon>Chordata</taxon>
        <taxon>Tunicata</taxon>
        <taxon>Appendicularia</taxon>
        <taxon>Copelata</taxon>
        <taxon>Oikopleuridae</taxon>
        <taxon>Oikopleura</taxon>
    </lineage>
</organism>
<feature type="compositionally biased region" description="Basic residues" evidence="1">
    <location>
        <begin position="323"/>
        <end position="333"/>
    </location>
</feature>
<feature type="compositionally biased region" description="Polar residues" evidence="1">
    <location>
        <begin position="743"/>
        <end position="754"/>
    </location>
</feature>
<dbReference type="PANTHER" id="PTHR22929">
    <property type="entry name" value="RNA POLYMERASE III TRANSCRIPTION INITIATION FACTOR B"/>
    <property type="match status" value="1"/>
</dbReference>
<evidence type="ECO:0000313" key="3">
    <source>
        <dbReference type="EMBL" id="CAG5088696.1"/>
    </source>
</evidence>
<dbReference type="SUPFAM" id="SSF46689">
    <property type="entry name" value="Homeodomain-like"/>
    <property type="match status" value="1"/>
</dbReference>
<feature type="region of interest" description="Disordered" evidence="1">
    <location>
        <begin position="427"/>
        <end position="470"/>
    </location>
</feature>
<feature type="region of interest" description="Disordered" evidence="1">
    <location>
        <begin position="513"/>
        <end position="547"/>
    </location>
</feature>
<dbReference type="Pfam" id="PF15963">
    <property type="entry name" value="Myb_DNA-bind_7"/>
    <property type="match status" value="1"/>
</dbReference>